<organism evidence="2 3">
    <name type="scientific">Bizionia argentinensis JUB59</name>
    <dbReference type="NCBI Taxonomy" id="1046627"/>
    <lineage>
        <taxon>Bacteria</taxon>
        <taxon>Pseudomonadati</taxon>
        <taxon>Bacteroidota</taxon>
        <taxon>Flavobacteriia</taxon>
        <taxon>Flavobacteriales</taxon>
        <taxon>Flavobacteriaceae</taxon>
        <taxon>Bizionia</taxon>
    </lineage>
</organism>
<dbReference type="InterPro" id="IPR014710">
    <property type="entry name" value="RmlC-like_jellyroll"/>
</dbReference>
<evidence type="ECO:0000313" key="3">
    <source>
        <dbReference type="Proteomes" id="UP000003730"/>
    </source>
</evidence>
<protein>
    <submittedName>
        <fullName evidence="2">Cupin domain-containing protein</fullName>
    </submittedName>
</protein>
<dbReference type="RefSeq" id="WP_040287960.1">
    <property type="nucleotide sequence ID" value="NZ_AFXZ01000008.1"/>
</dbReference>
<keyword evidence="3" id="KW-1185">Reference proteome</keyword>
<dbReference type="OrthoDB" id="4411894at2"/>
<dbReference type="eggNOG" id="COG1917">
    <property type="taxonomic scope" value="Bacteria"/>
</dbReference>
<dbReference type="Gene3D" id="2.60.120.10">
    <property type="entry name" value="Jelly Rolls"/>
    <property type="match status" value="1"/>
</dbReference>
<dbReference type="InterPro" id="IPR013096">
    <property type="entry name" value="Cupin_2"/>
</dbReference>
<feature type="domain" description="Cupin type-2" evidence="1">
    <location>
        <begin position="28"/>
        <end position="77"/>
    </location>
</feature>
<dbReference type="STRING" id="1046627.BZARG_2715"/>
<accession>G2EAN8</accession>
<evidence type="ECO:0000313" key="2">
    <source>
        <dbReference type="EMBL" id="EGV44485.2"/>
    </source>
</evidence>
<reference evidence="2 3" key="1">
    <citation type="journal article" date="2008" name="Int. J. Syst. Evol. Microbiol.">
        <title>Bizionia argentinensis sp. nov., isolated from surface marine water in Antarctica.</title>
        <authorList>
            <person name="Bercovich A."/>
            <person name="Vazquez S.C."/>
            <person name="Yankilevich P."/>
            <person name="Coria S.H."/>
            <person name="Foti M."/>
            <person name="Hernandez E."/>
            <person name="Vidal A."/>
            <person name="Ruberto L."/>
            <person name="Melo C."/>
            <person name="Marenssi S."/>
            <person name="Criscuolo M."/>
            <person name="Memoli M."/>
            <person name="Arguelles M."/>
            <person name="Mac Cormack W.P."/>
        </authorList>
    </citation>
    <scope>NUCLEOTIDE SEQUENCE [LARGE SCALE GENOMIC DNA]</scope>
    <source>
        <strain evidence="2 3">JUB59</strain>
    </source>
</reference>
<dbReference type="AlphaFoldDB" id="G2EAN8"/>
<dbReference type="Pfam" id="PF07883">
    <property type="entry name" value="Cupin_2"/>
    <property type="match status" value="1"/>
</dbReference>
<gene>
    <name evidence="2" type="ORF">BZARG_2715</name>
</gene>
<dbReference type="Proteomes" id="UP000003730">
    <property type="component" value="Unassembled WGS sequence"/>
</dbReference>
<dbReference type="InterPro" id="IPR011051">
    <property type="entry name" value="RmlC_Cupin_sf"/>
</dbReference>
<dbReference type="EMBL" id="AFXZ01000008">
    <property type="protein sequence ID" value="EGV44485.2"/>
    <property type="molecule type" value="Genomic_DNA"/>
</dbReference>
<dbReference type="SUPFAM" id="SSF51182">
    <property type="entry name" value="RmlC-like cupins"/>
    <property type="match status" value="1"/>
</dbReference>
<sequence length="101" mass="11222">MKKAANPKVRVLTSGTKLIAKEMQANAGDLLPAHLANVESILLVQEGECILKMNDEDHVLKPGDAMVIPPEIKHQITVIKSFKAVHFMPNDIEFKFFDSLI</sequence>
<comment type="caution">
    <text evidence="2">The sequence shown here is derived from an EMBL/GenBank/DDBJ whole genome shotgun (WGS) entry which is preliminary data.</text>
</comment>
<evidence type="ECO:0000259" key="1">
    <source>
        <dbReference type="Pfam" id="PF07883"/>
    </source>
</evidence>
<proteinExistence type="predicted"/>
<name>G2EAN8_9FLAO</name>